<evidence type="ECO:0000313" key="1">
    <source>
        <dbReference type="EMBL" id="GAI87116.1"/>
    </source>
</evidence>
<proteinExistence type="predicted"/>
<evidence type="ECO:0008006" key="2">
    <source>
        <dbReference type="Google" id="ProtNLM"/>
    </source>
</evidence>
<reference evidence="1" key="1">
    <citation type="journal article" date="2014" name="Front. Microbiol.">
        <title>High frequency of phylogenetically diverse reductive dehalogenase-homologous genes in deep subseafloor sedimentary metagenomes.</title>
        <authorList>
            <person name="Kawai M."/>
            <person name="Futagami T."/>
            <person name="Toyoda A."/>
            <person name="Takaki Y."/>
            <person name="Nishi S."/>
            <person name="Hori S."/>
            <person name="Arai W."/>
            <person name="Tsubouchi T."/>
            <person name="Morono Y."/>
            <person name="Uchiyama I."/>
            <person name="Ito T."/>
            <person name="Fujiyama A."/>
            <person name="Inagaki F."/>
            <person name="Takami H."/>
        </authorList>
    </citation>
    <scope>NUCLEOTIDE SEQUENCE</scope>
    <source>
        <strain evidence="1">Expedition CK06-06</strain>
    </source>
</reference>
<protein>
    <recommendedName>
        <fullName evidence="2">TRAM domain-containing protein</fullName>
    </recommendedName>
</protein>
<sequence length="54" mass="6091">MVEDEVKDKEGRIHSRGITSNYIKIIIPDLIGKKGEIVYVKLNQISSNYIVSSV</sequence>
<dbReference type="AlphaFoldDB" id="X1T6W3"/>
<organism evidence="1">
    <name type="scientific">marine sediment metagenome</name>
    <dbReference type="NCBI Taxonomy" id="412755"/>
    <lineage>
        <taxon>unclassified sequences</taxon>
        <taxon>metagenomes</taxon>
        <taxon>ecological metagenomes</taxon>
    </lineage>
</organism>
<name>X1T6W3_9ZZZZ</name>
<gene>
    <name evidence="1" type="ORF">S12H4_17831</name>
</gene>
<comment type="caution">
    <text evidence="1">The sequence shown here is derived from an EMBL/GenBank/DDBJ whole genome shotgun (WGS) entry which is preliminary data.</text>
</comment>
<dbReference type="EMBL" id="BARW01008754">
    <property type="protein sequence ID" value="GAI87116.1"/>
    <property type="molecule type" value="Genomic_DNA"/>
</dbReference>
<accession>X1T6W3</accession>